<feature type="compositionally biased region" description="Polar residues" evidence="1">
    <location>
        <begin position="104"/>
        <end position="117"/>
    </location>
</feature>
<comment type="caution">
    <text evidence="2">The sequence shown here is derived from an EMBL/GenBank/DDBJ whole genome shotgun (WGS) entry which is preliminary data.</text>
</comment>
<gene>
    <name evidence="2" type="ORF">PXEA_LOCUS34714</name>
</gene>
<dbReference type="EMBL" id="CAAALY010268653">
    <property type="protein sequence ID" value="VEL41274.1"/>
    <property type="molecule type" value="Genomic_DNA"/>
</dbReference>
<accession>A0A3S5BAQ7</accession>
<dbReference type="Proteomes" id="UP000784294">
    <property type="component" value="Unassembled WGS sequence"/>
</dbReference>
<reference evidence="2" key="1">
    <citation type="submission" date="2018-11" db="EMBL/GenBank/DDBJ databases">
        <authorList>
            <consortium name="Pathogen Informatics"/>
        </authorList>
    </citation>
    <scope>NUCLEOTIDE SEQUENCE</scope>
</reference>
<evidence type="ECO:0000256" key="1">
    <source>
        <dbReference type="SAM" id="MobiDB-lite"/>
    </source>
</evidence>
<name>A0A3S5BAQ7_9PLAT</name>
<feature type="region of interest" description="Disordered" evidence="1">
    <location>
        <begin position="91"/>
        <end position="117"/>
    </location>
</feature>
<evidence type="ECO:0000313" key="3">
    <source>
        <dbReference type="Proteomes" id="UP000784294"/>
    </source>
</evidence>
<sequence length="257" mass="28364">MQPEGSPRTRANSIELLPSLSELQFYKPNRSVSQPPSNNSEKLLQPSLPFSLVSDTINSLTTSCSLIPDVDDDVCNRKYVETSPNVLIGKARRRRGLKEPKVGASQSETTSAEEPSAFNSEIIAAESLSKTQALQTLTSPYKACPTSASMLKNPHAFLATRHIRCHPSHHRCHTNHMQPRKNHHCKQIVQMLSAINGKSSRLQNTTQSLAGGRHRHTISPFGASKHQIKCLRRGAKIGHGFQRQQFKFLPGGSGIMT</sequence>
<proteinExistence type="predicted"/>
<evidence type="ECO:0000313" key="2">
    <source>
        <dbReference type="EMBL" id="VEL41274.1"/>
    </source>
</evidence>
<protein>
    <submittedName>
        <fullName evidence="2">Uncharacterized protein</fullName>
    </submittedName>
</protein>
<dbReference type="AlphaFoldDB" id="A0A3S5BAQ7"/>
<organism evidence="2 3">
    <name type="scientific">Protopolystoma xenopodis</name>
    <dbReference type="NCBI Taxonomy" id="117903"/>
    <lineage>
        <taxon>Eukaryota</taxon>
        <taxon>Metazoa</taxon>
        <taxon>Spiralia</taxon>
        <taxon>Lophotrochozoa</taxon>
        <taxon>Platyhelminthes</taxon>
        <taxon>Monogenea</taxon>
        <taxon>Polyopisthocotylea</taxon>
        <taxon>Polystomatidea</taxon>
        <taxon>Polystomatidae</taxon>
        <taxon>Protopolystoma</taxon>
    </lineage>
</organism>
<keyword evidence="3" id="KW-1185">Reference proteome</keyword>